<dbReference type="Proteomes" id="UP000432715">
    <property type="component" value="Unassembled WGS sequence"/>
</dbReference>
<dbReference type="InterPro" id="IPR014195">
    <property type="entry name" value="Spore_III_AG"/>
</dbReference>
<dbReference type="RefSeq" id="WP_151860212.1">
    <property type="nucleotide sequence ID" value="NZ_WBZC01000010.1"/>
</dbReference>
<proteinExistence type="predicted"/>
<keyword evidence="3" id="KW-1185">Reference proteome</keyword>
<feature type="transmembrane region" description="Helical" evidence="1">
    <location>
        <begin position="20"/>
        <end position="39"/>
    </location>
</feature>
<sequence length="194" mass="21400">MEKWRDSFKKLLSKKYVANLIVLIAAAIMVLIISGDFSFKATPSKNINHNSLEDTLVEEVNSNKTEEDIVEARLKKILEAIRGAGNIEVMVTFEMGSEIIPAFNTTKSTDTTEERDSNGGTRVVISNNTTESIATTNHNSGNNPLVIKEIKPQIKGVIVVAEGADDLKVKSQLYEAVKTVLQIPGHRVEIYPMN</sequence>
<protein>
    <submittedName>
        <fullName evidence="2">Stage III sporulation protein AG</fullName>
    </submittedName>
</protein>
<dbReference type="NCBIfam" id="TIGR02830">
    <property type="entry name" value="spore_III_AG"/>
    <property type="match status" value="1"/>
</dbReference>
<dbReference type="EMBL" id="WBZC01000010">
    <property type="protein sequence ID" value="KAB3537380.1"/>
    <property type="molecule type" value="Genomic_DNA"/>
</dbReference>
<evidence type="ECO:0000256" key="1">
    <source>
        <dbReference type="SAM" id="Phobius"/>
    </source>
</evidence>
<dbReference type="AlphaFoldDB" id="A0A6I0F4E5"/>
<accession>A0A6I0F4E5</accession>
<keyword evidence="1" id="KW-0472">Membrane</keyword>
<reference evidence="2 3" key="1">
    <citation type="submission" date="2019-10" db="EMBL/GenBank/DDBJ databases">
        <title>Alkaliphilus serpentinus sp. nov. and Alkaliphilus pronyensis sp. nov., two novel anaerobic alkaliphilic species isolated from the serpentinized-hosted hydrothermal field of the Prony Bay (New Caledonia).</title>
        <authorList>
            <person name="Postec A."/>
        </authorList>
    </citation>
    <scope>NUCLEOTIDE SEQUENCE [LARGE SCALE GENOMIC DNA]</scope>
    <source>
        <strain evidence="2 3">LacV</strain>
    </source>
</reference>
<organism evidence="2 3">
    <name type="scientific">Alkaliphilus pronyensis</name>
    <dbReference type="NCBI Taxonomy" id="1482732"/>
    <lineage>
        <taxon>Bacteria</taxon>
        <taxon>Bacillati</taxon>
        <taxon>Bacillota</taxon>
        <taxon>Clostridia</taxon>
        <taxon>Peptostreptococcales</taxon>
        <taxon>Natronincolaceae</taxon>
        <taxon>Alkaliphilus</taxon>
    </lineage>
</organism>
<dbReference type="OrthoDB" id="1634070at2"/>
<name>A0A6I0F4E5_9FIRM</name>
<comment type="caution">
    <text evidence="2">The sequence shown here is derived from an EMBL/GenBank/DDBJ whole genome shotgun (WGS) entry which is preliminary data.</text>
</comment>
<keyword evidence="1" id="KW-1133">Transmembrane helix</keyword>
<evidence type="ECO:0000313" key="3">
    <source>
        <dbReference type="Proteomes" id="UP000432715"/>
    </source>
</evidence>
<keyword evidence="1" id="KW-0812">Transmembrane</keyword>
<evidence type="ECO:0000313" key="2">
    <source>
        <dbReference type="EMBL" id="KAB3537380.1"/>
    </source>
</evidence>
<gene>
    <name evidence="2" type="primary">spoIIIAG</name>
    <name evidence="2" type="ORF">F8154_03565</name>
</gene>